<evidence type="ECO:0000256" key="3">
    <source>
        <dbReference type="ARBA" id="ARBA00023163"/>
    </source>
</evidence>
<comment type="caution">
    <text evidence="7">The sequence shown here is derived from an EMBL/GenBank/DDBJ whole genome shotgun (WGS) entry which is preliminary data.</text>
</comment>
<dbReference type="Pfam" id="PF01285">
    <property type="entry name" value="TEA"/>
    <property type="match status" value="1"/>
</dbReference>
<evidence type="ECO:0000256" key="2">
    <source>
        <dbReference type="ARBA" id="ARBA00023015"/>
    </source>
</evidence>
<dbReference type="GO" id="GO:0000981">
    <property type="term" value="F:DNA-binding transcription factor activity, RNA polymerase II-specific"/>
    <property type="evidence" value="ECO:0007669"/>
    <property type="project" value="TreeGrafter"/>
</dbReference>
<dbReference type="AlphaFoldDB" id="A0A8J5QZT5"/>
<dbReference type="InterPro" id="IPR000818">
    <property type="entry name" value="TEA/ATTS_dom"/>
</dbReference>
<dbReference type="GeneID" id="73468822"/>
<dbReference type="PROSITE" id="PS51088">
    <property type="entry name" value="TEA_2"/>
    <property type="match status" value="1"/>
</dbReference>
<keyword evidence="3" id="KW-0804">Transcription</keyword>
<comment type="subcellular location">
    <subcellularLocation>
        <location evidence="1">Nucleus</location>
    </subcellularLocation>
</comment>
<keyword evidence="4" id="KW-0539">Nucleus</keyword>
<evidence type="ECO:0000259" key="6">
    <source>
        <dbReference type="PROSITE" id="PS51088"/>
    </source>
</evidence>
<dbReference type="GO" id="GO:0005667">
    <property type="term" value="C:transcription regulator complex"/>
    <property type="evidence" value="ECO:0007669"/>
    <property type="project" value="TreeGrafter"/>
</dbReference>
<dbReference type="OrthoDB" id="10006572at2759"/>
<evidence type="ECO:0000256" key="5">
    <source>
        <dbReference type="PROSITE-ProRule" id="PRU00505"/>
    </source>
</evidence>
<evidence type="ECO:0000256" key="1">
    <source>
        <dbReference type="ARBA" id="ARBA00004123"/>
    </source>
</evidence>
<name>A0A8J5QZT5_9ASCO</name>
<dbReference type="RefSeq" id="XP_049264697.1">
    <property type="nucleotide sequence ID" value="XM_049405728.1"/>
</dbReference>
<dbReference type="GO" id="GO:0005634">
    <property type="term" value="C:nucleus"/>
    <property type="evidence" value="ECO:0007669"/>
    <property type="project" value="UniProtKB-SubCell"/>
</dbReference>
<keyword evidence="2" id="KW-0805">Transcription regulation</keyword>
<dbReference type="PANTHER" id="PTHR11834:SF0">
    <property type="entry name" value="PROTEIN SCALLOPED"/>
    <property type="match status" value="1"/>
</dbReference>
<protein>
    <recommendedName>
        <fullName evidence="6">TEA domain-containing protein</fullName>
    </recommendedName>
</protein>
<proteinExistence type="predicted"/>
<keyword evidence="8" id="KW-1185">Reference proteome</keyword>
<evidence type="ECO:0000313" key="8">
    <source>
        <dbReference type="Proteomes" id="UP000694255"/>
    </source>
</evidence>
<evidence type="ECO:0000313" key="7">
    <source>
        <dbReference type="EMBL" id="KAG7664465.1"/>
    </source>
</evidence>
<gene>
    <name evidence="7" type="ORF">J8A68_002021</name>
</gene>
<dbReference type="EMBL" id="JAGSYN010000082">
    <property type="protein sequence ID" value="KAG7664465.1"/>
    <property type="molecule type" value="Genomic_DNA"/>
</dbReference>
<accession>A0A8J5QZT5</accession>
<dbReference type="PANTHER" id="PTHR11834">
    <property type="entry name" value="TRANSCRIPTIONAL ENHANCER FACTOR TEF RELATED"/>
    <property type="match status" value="1"/>
</dbReference>
<feature type="domain" description="TEA" evidence="6">
    <location>
        <begin position="125"/>
        <end position="199"/>
    </location>
</feature>
<reference evidence="7 8" key="1">
    <citation type="journal article" date="2021" name="DNA Res.">
        <title>Genome analysis of Candida subhashii reveals its hybrid nature and dual mitochondrial genome conformations.</title>
        <authorList>
            <person name="Mixao V."/>
            <person name="Hegedusova E."/>
            <person name="Saus E."/>
            <person name="Pryszcz L.P."/>
            <person name="Cillingova A."/>
            <person name="Nosek J."/>
            <person name="Gabaldon T."/>
        </authorList>
    </citation>
    <scope>NUCLEOTIDE SEQUENCE [LARGE SCALE GENOMIC DNA]</scope>
    <source>
        <strain evidence="7 8">CBS 10753</strain>
    </source>
</reference>
<dbReference type="Proteomes" id="UP000694255">
    <property type="component" value="Unassembled WGS sequence"/>
</dbReference>
<sequence>MISQTPATTPLQNSENKKLPLIVDVALDNNGKQLYQVHESTKLYRKEMPRSTNFTATCNAPMVDINEATPIRSSLGTMSPTSVPARVTFESDDLDVSPISSRRAGALFSKVNDPSELGLSSSSSGTNDNDIWSEDVEQAFEEVLKIIPKNGLNKIKLAGRSCGRNELISDYILTKTGKFRTRKQISSHIQVIKNLGQNAEIIDLINDGPIYTSKREQDEANKKFEDIFSKINLNKSLGISESIKTSAPTTGMPPAKRMKTRRNPRIHFHNFYMTTDDPYSKKPLILSIQPSNEDVQCLRLKNNVNMSNRFPGLDEFKNCSDIPIIHNMVKLVLGKVPEGFSIGSGFKSTFSLKSDDPSGSSIQLNSFNNICSYGKQILKFNQTDIHFNVEQDFLISFWKRFLNGLATKSELQKASAFKGLTIKQILYEAGPTSIKHGEDASLIAKSKIKCVILWEFAKVNELKDAITTTSNLILPSPQITAPNDNIVSQVFNHSSTTMPPISNPNWSVATANSTFSTAQSAAASQLNTASSIIVEQASAWDHPQGKSQNKLQFQSGVTTDLIMQPPNASLYHYPQISTPTGTSASVSLASVPQQMPASVPVQASTSHPSANMDLMMLSGNESVGNYGAPVKNEEYEIHAPDYSRDMSGNFN</sequence>
<organism evidence="7 8">
    <name type="scientific">[Candida] subhashii</name>
    <dbReference type="NCBI Taxonomy" id="561895"/>
    <lineage>
        <taxon>Eukaryota</taxon>
        <taxon>Fungi</taxon>
        <taxon>Dikarya</taxon>
        <taxon>Ascomycota</taxon>
        <taxon>Saccharomycotina</taxon>
        <taxon>Pichiomycetes</taxon>
        <taxon>Debaryomycetaceae</taxon>
        <taxon>Spathaspora</taxon>
    </lineage>
</organism>
<dbReference type="InterPro" id="IPR050937">
    <property type="entry name" value="TEC1_TEAD_TF"/>
</dbReference>
<dbReference type="SMART" id="SM00426">
    <property type="entry name" value="TEA"/>
    <property type="match status" value="1"/>
</dbReference>
<evidence type="ECO:0000256" key="4">
    <source>
        <dbReference type="ARBA" id="ARBA00023242"/>
    </source>
</evidence>
<dbReference type="PROSITE" id="PS00554">
    <property type="entry name" value="TEA_1"/>
    <property type="match status" value="1"/>
</dbReference>
<dbReference type="GO" id="GO:0000978">
    <property type="term" value="F:RNA polymerase II cis-regulatory region sequence-specific DNA binding"/>
    <property type="evidence" value="ECO:0007669"/>
    <property type="project" value="TreeGrafter"/>
</dbReference>
<feature type="DNA-binding region" description="TEA" evidence="5">
    <location>
        <begin position="125"/>
        <end position="199"/>
    </location>
</feature>